<evidence type="ECO:0000256" key="3">
    <source>
        <dbReference type="ARBA" id="ARBA00022475"/>
    </source>
</evidence>
<feature type="transmembrane region" description="Helical" evidence="7">
    <location>
        <begin position="268"/>
        <end position="285"/>
    </location>
</feature>
<dbReference type="EMBL" id="CP011388">
    <property type="protein sequence ID" value="ANE46467.1"/>
    <property type="molecule type" value="Genomic_DNA"/>
</dbReference>
<keyword evidence="3" id="KW-1003">Cell membrane</keyword>
<dbReference type="InterPro" id="IPR035906">
    <property type="entry name" value="MetI-like_sf"/>
</dbReference>
<name>A0A172THY1_9BACL</name>
<evidence type="ECO:0000256" key="6">
    <source>
        <dbReference type="ARBA" id="ARBA00023136"/>
    </source>
</evidence>
<keyword evidence="4 7" id="KW-0812">Transmembrane</keyword>
<dbReference type="InterPro" id="IPR000515">
    <property type="entry name" value="MetI-like"/>
</dbReference>
<protein>
    <submittedName>
        <fullName evidence="9">Sugar ABC transporter permease</fullName>
    </submittedName>
</protein>
<feature type="transmembrane region" description="Helical" evidence="7">
    <location>
        <begin position="145"/>
        <end position="166"/>
    </location>
</feature>
<feature type="transmembrane region" description="Helical" evidence="7">
    <location>
        <begin position="186"/>
        <end position="213"/>
    </location>
</feature>
<dbReference type="OrthoDB" id="9810086at2"/>
<gene>
    <name evidence="9" type="ORF">SY83_09475</name>
</gene>
<dbReference type="AlphaFoldDB" id="A0A172THY1"/>
<evidence type="ECO:0000256" key="7">
    <source>
        <dbReference type="SAM" id="Phobius"/>
    </source>
</evidence>
<reference evidence="9 10" key="1">
    <citation type="submission" date="2015-01" db="EMBL/GenBank/DDBJ databases">
        <title>Paenibacillus swuensis/DY6/whole genome sequencing.</title>
        <authorList>
            <person name="Kim M.K."/>
            <person name="Srinivasan S."/>
            <person name="Lee J.-J."/>
        </authorList>
    </citation>
    <scope>NUCLEOTIDE SEQUENCE [LARGE SCALE GENOMIC DNA]</scope>
    <source>
        <strain evidence="9 10">DY6</strain>
    </source>
</reference>
<evidence type="ECO:0000313" key="10">
    <source>
        <dbReference type="Proteomes" id="UP000076927"/>
    </source>
</evidence>
<dbReference type="STRING" id="1178515.SY83_09475"/>
<dbReference type="PROSITE" id="PS50928">
    <property type="entry name" value="ABC_TM1"/>
    <property type="match status" value="1"/>
</dbReference>
<evidence type="ECO:0000259" key="8">
    <source>
        <dbReference type="PROSITE" id="PS50928"/>
    </source>
</evidence>
<keyword evidence="2" id="KW-0813">Transport</keyword>
<proteinExistence type="predicted"/>
<feature type="transmembrane region" description="Helical" evidence="7">
    <location>
        <begin position="21"/>
        <end position="41"/>
    </location>
</feature>
<evidence type="ECO:0000313" key="9">
    <source>
        <dbReference type="EMBL" id="ANE46467.1"/>
    </source>
</evidence>
<keyword evidence="5 7" id="KW-1133">Transmembrane helix</keyword>
<dbReference type="PATRIC" id="fig|1178515.4.peg.1893"/>
<evidence type="ECO:0000256" key="4">
    <source>
        <dbReference type="ARBA" id="ARBA00022692"/>
    </source>
</evidence>
<dbReference type="GO" id="GO:0005886">
    <property type="term" value="C:plasma membrane"/>
    <property type="evidence" value="ECO:0007669"/>
    <property type="project" value="UniProtKB-SubCell"/>
</dbReference>
<feature type="transmembrane region" description="Helical" evidence="7">
    <location>
        <begin position="77"/>
        <end position="101"/>
    </location>
</feature>
<evidence type="ECO:0000256" key="2">
    <source>
        <dbReference type="ARBA" id="ARBA00022448"/>
    </source>
</evidence>
<sequence length="300" mass="33355">MNKSYKVNEIKPAWKLIIHGIIALYAMLCVVPFFLVVAISFTDEKTLGLNGYSFIPAKLSFDAYSYILSGSSMVLQAYGITILATFVGTFLGLLVTSLYAYAISRKDFRYGRFFTGYAAVTMLFSGGLVPWYLVCTQLLHLNDTFYALIIPYLINAFFVIIMKTFFQSGVPDSIVESAKLDGAGEFRIFFSIVTRISLPAFATVGLFLALTYWNDWWLPMMFIEDQSLVNLQFLLYRIQNNMVFLTSSLVSADASASVADMPAESARMAMAVLATGPIILAYPFVQKYFVKGLTLGAVKG</sequence>
<feature type="transmembrane region" description="Helical" evidence="7">
    <location>
        <begin position="113"/>
        <end position="133"/>
    </location>
</feature>
<organism evidence="9 10">
    <name type="scientific">Paenibacillus swuensis</name>
    <dbReference type="NCBI Taxonomy" id="1178515"/>
    <lineage>
        <taxon>Bacteria</taxon>
        <taxon>Bacillati</taxon>
        <taxon>Bacillota</taxon>
        <taxon>Bacilli</taxon>
        <taxon>Bacillales</taxon>
        <taxon>Paenibacillaceae</taxon>
        <taxon>Paenibacillus</taxon>
    </lineage>
</organism>
<dbReference type="Proteomes" id="UP000076927">
    <property type="component" value="Chromosome"/>
</dbReference>
<dbReference type="KEGG" id="pswu:SY83_09475"/>
<dbReference type="CDD" id="cd06261">
    <property type="entry name" value="TM_PBP2"/>
    <property type="match status" value="1"/>
</dbReference>
<feature type="domain" description="ABC transmembrane type-1" evidence="8">
    <location>
        <begin position="78"/>
        <end position="262"/>
    </location>
</feature>
<evidence type="ECO:0000256" key="5">
    <source>
        <dbReference type="ARBA" id="ARBA00022989"/>
    </source>
</evidence>
<keyword evidence="6 7" id="KW-0472">Membrane</keyword>
<accession>A0A172THY1</accession>
<dbReference type="Gene3D" id="1.10.3720.10">
    <property type="entry name" value="MetI-like"/>
    <property type="match status" value="1"/>
</dbReference>
<dbReference type="PANTHER" id="PTHR43744">
    <property type="entry name" value="ABC TRANSPORTER PERMEASE PROTEIN MG189-RELATED-RELATED"/>
    <property type="match status" value="1"/>
</dbReference>
<dbReference type="PANTHER" id="PTHR43744:SF9">
    <property type="entry name" value="POLYGALACTURONAN_RHAMNOGALACTURONAN TRANSPORT SYSTEM PERMEASE PROTEIN YTCP"/>
    <property type="match status" value="1"/>
</dbReference>
<evidence type="ECO:0000256" key="1">
    <source>
        <dbReference type="ARBA" id="ARBA00004651"/>
    </source>
</evidence>
<keyword evidence="10" id="KW-1185">Reference proteome</keyword>
<comment type="subcellular location">
    <subcellularLocation>
        <location evidence="1">Cell membrane</location>
        <topology evidence="1">Multi-pass membrane protein</topology>
    </subcellularLocation>
</comment>
<dbReference type="SUPFAM" id="SSF161098">
    <property type="entry name" value="MetI-like"/>
    <property type="match status" value="1"/>
</dbReference>
<dbReference type="GO" id="GO:0055085">
    <property type="term" value="P:transmembrane transport"/>
    <property type="evidence" value="ECO:0007669"/>
    <property type="project" value="InterPro"/>
</dbReference>